<dbReference type="InterPro" id="IPR036388">
    <property type="entry name" value="WH-like_DNA-bd_sf"/>
</dbReference>
<sequence length="307" mass="34490">MQNLTLRQLDILRTLALTHSYTRAARTLHLSQSAVYLQVRKIEEEIGLAVTEQMGKKVFLTKAGEEILAASQRIHGTLEQLSRALEHLRRLDDGQLRIAVTSAANAFAVDLIARFLQQHPQLQVILNIANRQEVLASLERNDIDMAIMGEPPQTLGLVAMPFHRNDLIVIAAASHPLRHELNIPLQRIAEEPFVLRELGSGTREAILRFFGERGLQLRQSLVMNSNEAIKQAVKVGMGLAVVARHSVIVKMESGYLCSLSVDGFPLRRAWHLVHRKGKQLAPAPREFKTFLIEHQYVQHTDGAEELL</sequence>
<keyword evidence="2" id="KW-0805">Transcription regulation</keyword>
<dbReference type="GO" id="GO:0000976">
    <property type="term" value="F:transcription cis-regulatory region binding"/>
    <property type="evidence" value="ECO:0007669"/>
    <property type="project" value="TreeGrafter"/>
</dbReference>
<dbReference type="Gene3D" id="1.10.10.10">
    <property type="entry name" value="Winged helix-like DNA-binding domain superfamily/Winged helix DNA-binding domain"/>
    <property type="match status" value="1"/>
</dbReference>
<evidence type="ECO:0000256" key="1">
    <source>
        <dbReference type="ARBA" id="ARBA00009437"/>
    </source>
</evidence>
<dbReference type="InterPro" id="IPR005119">
    <property type="entry name" value="LysR_subst-bd"/>
</dbReference>
<name>A0A1E7YIN1_9PROT</name>
<dbReference type="InterPro" id="IPR036390">
    <property type="entry name" value="WH_DNA-bd_sf"/>
</dbReference>
<dbReference type="GO" id="GO:0003700">
    <property type="term" value="F:DNA-binding transcription factor activity"/>
    <property type="evidence" value="ECO:0007669"/>
    <property type="project" value="InterPro"/>
</dbReference>
<evidence type="ECO:0000256" key="3">
    <source>
        <dbReference type="ARBA" id="ARBA00023125"/>
    </source>
</evidence>
<dbReference type="Gene3D" id="3.40.190.290">
    <property type="match status" value="1"/>
</dbReference>
<dbReference type="SUPFAM" id="SSF53850">
    <property type="entry name" value="Periplasmic binding protein-like II"/>
    <property type="match status" value="1"/>
</dbReference>
<dbReference type="Pfam" id="PF03466">
    <property type="entry name" value="LysR_substrate"/>
    <property type="match status" value="1"/>
</dbReference>
<dbReference type="PROSITE" id="PS50931">
    <property type="entry name" value="HTH_LYSR"/>
    <property type="match status" value="1"/>
</dbReference>
<evidence type="ECO:0000313" key="6">
    <source>
        <dbReference type="EMBL" id="OFC28672.1"/>
    </source>
</evidence>
<dbReference type="RefSeq" id="WP_038471834.1">
    <property type="nucleotide sequence ID" value="NZ_CP026328.2"/>
</dbReference>
<dbReference type="SUPFAM" id="SSF46785">
    <property type="entry name" value="Winged helix' DNA-binding domain"/>
    <property type="match status" value="1"/>
</dbReference>
<reference evidence="6 7" key="1">
    <citation type="submission" date="2016-06" db="EMBL/GenBank/DDBJ databases">
        <title>Gene turnover analysis identifies the evolutionary adaptation of the extremophile Acidithiobacillus caldus.</title>
        <authorList>
            <person name="Zhang X."/>
        </authorList>
    </citation>
    <scope>NUCLEOTIDE SEQUENCE [LARGE SCALE GENOMIC DNA]</scope>
    <source>
        <strain evidence="6 7">DX</strain>
    </source>
</reference>
<protein>
    <submittedName>
        <fullName evidence="6">Transcriptional regulator</fullName>
    </submittedName>
</protein>
<dbReference type="EMBL" id="LZYE01000377">
    <property type="protein sequence ID" value="OFC28672.1"/>
    <property type="molecule type" value="Genomic_DNA"/>
</dbReference>
<dbReference type="PANTHER" id="PTHR30126:SF5">
    <property type="entry name" value="HTH-TYPE TRANSCRIPTIONAL ACTIVATOR CMPR"/>
    <property type="match status" value="1"/>
</dbReference>
<evidence type="ECO:0000313" key="7">
    <source>
        <dbReference type="Proteomes" id="UP000175616"/>
    </source>
</evidence>
<comment type="caution">
    <text evidence="6">The sequence shown here is derived from an EMBL/GenBank/DDBJ whole genome shotgun (WGS) entry which is preliminary data.</text>
</comment>
<keyword evidence="4" id="KW-0804">Transcription</keyword>
<evidence type="ECO:0000259" key="5">
    <source>
        <dbReference type="PROSITE" id="PS50931"/>
    </source>
</evidence>
<accession>A0A1E7YIN1</accession>
<gene>
    <name evidence="6" type="ORF">BAE27_15240</name>
</gene>
<dbReference type="InterPro" id="IPR000847">
    <property type="entry name" value="LysR_HTH_N"/>
</dbReference>
<comment type="similarity">
    <text evidence="1">Belongs to the LysR transcriptional regulatory family.</text>
</comment>
<dbReference type="PATRIC" id="fig|33059.14.peg.2840"/>
<organism evidence="6 7">
    <name type="scientific">Acidithiobacillus caldus</name>
    <dbReference type="NCBI Taxonomy" id="33059"/>
    <lineage>
        <taxon>Bacteria</taxon>
        <taxon>Pseudomonadati</taxon>
        <taxon>Pseudomonadota</taxon>
        <taxon>Acidithiobacillia</taxon>
        <taxon>Acidithiobacillales</taxon>
        <taxon>Acidithiobacillaceae</taxon>
        <taxon>Acidithiobacillus</taxon>
    </lineage>
</organism>
<dbReference type="PANTHER" id="PTHR30126">
    <property type="entry name" value="HTH-TYPE TRANSCRIPTIONAL REGULATOR"/>
    <property type="match status" value="1"/>
</dbReference>
<proteinExistence type="inferred from homology"/>
<dbReference type="PRINTS" id="PR00039">
    <property type="entry name" value="HTHLYSR"/>
</dbReference>
<evidence type="ECO:0000256" key="4">
    <source>
        <dbReference type="ARBA" id="ARBA00023163"/>
    </source>
</evidence>
<dbReference type="Proteomes" id="UP000175616">
    <property type="component" value="Unassembled WGS sequence"/>
</dbReference>
<feature type="domain" description="HTH lysR-type" evidence="5">
    <location>
        <begin position="4"/>
        <end position="61"/>
    </location>
</feature>
<dbReference type="GeneID" id="92931625"/>
<evidence type="ECO:0000256" key="2">
    <source>
        <dbReference type="ARBA" id="ARBA00023015"/>
    </source>
</evidence>
<dbReference type="Pfam" id="PF00126">
    <property type="entry name" value="HTH_1"/>
    <property type="match status" value="1"/>
</dbReference>
<dbReference type="AlphaFoldDB" id="A0A1E7YIN1"/>
<keyword evidence="3" id="KW-0238">DNA-binding</keyword>